<dbReference type="InterPro" id="IPR012171">
    <property type="entry name" value="Fatty_acid_desaturase"/>
</dbReference>
<dbReference type="GO" id="GO:0016020">
    <property type="term" value="C:membrane"/>
    <property type="evidence" value="ECO:0007669"/>
    <property type="project" value="TreeGrafter"/>
</dbReference>
<accession>A0A0B3S1V1</accession>
<dbReference type="Proteomes" id="UP000030960">
    <property type="component" value="Unassembled WGS sequence"/>
</dbReference>
<feature type="transmembrane region" description="Helical" evidence="1">
    <location>
        <begin position="203"/>
        <end position="229"/>
    </location>
</feature>
<keyword evidence="1" id="KW-1133">Transmembrane helix</keyword>
<comment type="caution">
    <text evidence="3">The sequence shown here is derived from an EMBL/GenBank/DDBJ whole genome shotgun (WGS) entry which is preliminary data.</text>
</comment>
<dbReference type="Pfam" id="PF00487">
    <property type="entry name" value="FA_desaturase"/>
    <property type="match status" value="1"/>
</dbReference>
<protein>
    <submittedName>
        <fullName evidence="3">Putative hydrocarbon oxygenase protein</fullName>
    </submittedName>
</protein>
<dbReference type="AlphaFoldDB" id="A0A0B3S1V1"/>
<keyword evidence="1" id="KW-0812">Transmembrane</keyword>
<dbReference type="RefSeq" id="WP_043145870.1">
    <property type="nucleotide sequence ID" value="NZ_JSUQ01000024.1"/>
</dbReference>
<proteinExistence type="predicted"/>
<name>A0A0B3S1V1_9RHOB</name>
<feature type="domain" description="Fatty acid desaturase" evidence="2">
    <location>
        <begin position="69"/>
        <end position="301"/>
    </location>
</feature>
<dbReference type="PANTHER" id="PTHR19353">
    <property type="entry name" value="FATTY ACID DESATURASE 2"/>
    <property type="match status" value="1"/>
</dbReference>
<evidence type="ECO:0000313" key="4">
    <source>
        <dbReference type="Proteomes" id="UP000030960"/>
    </source>
</evidence>
<dbReference type="EMBL" id="JSUQ01000024">
    <property type="protein sequence ID" value="KHQ50621.1"/>
    <property type="molecule type" value="Genomic_DNA"/>
</dbReference>
<dbReference type="GO" id="GO:0008610">
    <property type="term" value="P:lipid biosynthetic process"/>
    <property type="evidence" value="ECO:0007669"/>
    <property type="project" value="UniProtKB-ARBA"/>
</dbReference>
<feature type="transmembrane region" description="Helical" evidence="1">
    <location>
        <begin position="50"/>
        <end position="72"/>
    </location>
</feature>
<keyword evidence="4" id="KW-1185">Reference proteome</keyword>
<dbReference type="PANTHER" id="PTHR19353:SF19">
    <property type="entry name" value="DELTA(5) FATTY ACID DESATURASE C-RELATED"/>
    <property type="match status" value="1"/>
</dbReference>
<dbReference type="OrthoDB" id="9769653at2"/>
<evidence type="ECO:0000259" key="2">
    <source>
        <dbReference type="Pfam" id="PF00487"/>
    </source>
</evidence>
<reference evidence="3 4" key="1">
    <citation type="submission" date="2014-10" db="EMBL/GenBank/DDBJ databases">
        <title>Genome sequence of Ponticoccus sp. strain UMTAT08 isolated from clonal culture of toxic dinoflagellate Alexandrium tamiyavanichii.</title>
        <authorList>
            <person name="Gan H.Y."/>
            <person name="Muhd D.-D."/>
            <person name="Mohd Noor M.E."/>
            <person name="Yeong Y.S."/>
            <person name="Usup G."/>
        </authorList>
    </citation>
    <scope>NUCLEOTIDE SEQUENCE [LARGE SCALE GENOMIC DNA]</scope>
    <source>
        <strain evidence="3 4">UMTAT08</strain>
    </source>
</reference>
<dbReference type="STRING" id="561184.SAMN05216376_112113"/>
<evidence type="ECO:0000256" key="1">
    <source>
        <dbReference type="SAM" id="Phobius"/>
    </source>
</evidence>
<evidence type="ECO:0000313" key="3">
    <source>
        <dbReference type="EMBL" id="KHQ50621.1"/>
    </source>
</evidence>
<sequence>MPRDYSLTGPDARRAVDAGLVTEDWYRTPIDRKQMKALMKRADQPAIRDTVILFGLMVVLAGIAIALMPSWWSVPCWLAYGVLYGSAMDSRWHECGHGTAFKTRWMNQLVYQVACFCMMRDPWCWKYSHARHHSDTIIVGRDPEIAIMRPVVALKVASNLLGLVDVPDGLRRMVVHASGRMLPDEETYVEAVFYPKTFRTARIWLAIYALTVLTAVLFQSWVPLLLIGLPRLYGCWHMVLTGWLQHGGLDDNALDHRLNSRTVYMNPVSRFIYWNMNYHVEHHMFPLVPYYRLPDLHRVCAFDFPAPNRSIPQAFAEMLPVLWRQRHDPDFHLRRPLPDSAHPYHDGPRASAG</sequence>
<dbReference type="PATRIC" id="fig|1515334.3.peg.4870"/>
<gene>
    <name evidence="3" type="ORF">OA50_04841</name>
</gene>
<dbReference type="InterPro" id="IPR005804">
    <property type="entry name" value="FA_desaturase_dom"/>
</dbReference>
<dbReference type="GO" id="GO:0016717">
    <property type="term" value="F:oxidoreductase activity, acting on paired donors, with oxidation of a pair of donors resulting in the reduction of molecular oxygen to two molecules of water"/>
    <property type="evidence" value="ECO:0007669"/>
    <property type="project" value="TreeGrafter"/>
</dbReference>
<keyword evidence="1" id="KW-0472">Membrane</keyword>
<organism evidence="3 4">
    <name type="scientific">Mameliella alba</name>
    <dbReference type="NCBI Taxonomy" id="561184"/>
    <lineage>
        <taxon>Bacteria</taxon>
        <taxon>Pseudomonadati</taxon>
        <taxon>Pseudomonadota</taxon>
        <taxon>Alphaproteobacteria</taxon>
        <taxon>Rhodobacterales</taxon>
        <taxon>Roseobacteraceae</taxon>
        <taxon>Mameliella</taxon>
    </lineage>
</organism>